<keyword evidence="1" id="KW-1133">Transmembrane helix</keyword>
<name>A0AA91PWU0_CLALS</name>
<evidence type="ECO:0000313" key="3">
    <source>
        <dbReference type="Proteomes" id="UP000195602"/>
    </source>
</evidence>
<dbReference type="GO" id="GO:0005935">
    <property type="term" value="C:cellular bud neck"/>
    <property type="evidence" value="ECO:0007669"/>
    <property type="project" value="TreeGrafter"/>
</dbReference>
<gene>
    <name evidence="2" type="ORF">A9F13_16g01023</name>
</gene>
<dbReference type="AlphaFoldDB" id="A0AA91PWU0"/>
<organism evidence="2 3">
    <name type="scientific">Clavispora lusitaniae</name>
    <name type="common">Candida lusitaniae</name>
    <dbReference type="NCBI Taxonomy" id="36911"/>
    <lineage>
        <taxon>Eukaryota</taxon>
        <taxon>Fungi</taxon>
        <taxon>Dikarya</taxon>
        <taxon>Ascomycota</taxon>
        <taxon>Saccharomycotina</taxon>
        <taxon>Pichiomycetes</taxon>
        <taxon>Metschnikowiaceae</taxon>
        <taxon>Clavispora</taxon>
    </lineage>
</organism>
<accession>A0AA91PWU0</accession>
<proteinExistence type="predicted"/>
<reference evidence="2 3" key="1">
    <citation type="submission" date="2017-04" db="EMBL/GenBank/DDBJ databases">
        <title>Draft genome of the yeast Clavispora lusitaniae type strain CBS 6936.</title>
        <authorList>
            <person name="Durrens P."/>
            <person name="Klopp C."/>
            <person name="Biteau N."/>
            <person name="Fitton-Ouhabi V."/>
            <person name="Dementhon K."/>
            <person name="Accoceberry I."/>
            <person name="Sherman D.J."/>
            <person name="Noel T."/>
        </authorList>
    </citation>
    <scope>NUCLEOTIDE SEQUENCE [LARGE SCALE GENOMIC DNA]</scope>
    <source>
        <strain evidence="2 3">CBS 6936</strain>
    </source>
</reference>
<dbReference type="Proteomes" id="UP000195602">
    <property type="component" value="Unassembled WGS sequence"/>
</dbReference>
<keyword evidence="1" id="KW-0812">Transmembrane</keyword>
<dbReference type="GO" id="GO:0005886">
    <property type="term" value="C:plasma membrane"/>
    <property type="evidence" value="ECO:0007669"/>
    <property type="project" value="TreeGrafter"/>
</dbReference>
<dbReference type="PANTHER" id="PTHR40018:SF1">
    <property type="entry name" value="[PSI+] INDUCTION PROTEIN 2"/>
    <property type="match status" value="1"/>
</dbReference>
<evidence type="ECO:0000313" key="2">
    <source>
        <dbReference type="EMBL" id="OVF07000.1"/>
    </source>
</evidence>
<evidence type="ECO:0000256" key="1">
    <source>
        <dbReference type="SAM" id="Phobius"/>
    </source>
</evidence>
<feature type="transmembrane region" description="Helical" evidence="1">
    <location>
        <begin position="36"/>
        <end position="56"/>
    </location>
</feature>
<protein>
    <submittedName>
        <fullName evidence="2">[PSI+] induction protein</fullName>
    </submittedName>
</protein>
<keyword evidence="1" id="KW-0472">Membrane</keyword>
<dbReference type="PANTHER" id="PTHR40018">
    <property type="entry name" value="[PSI+] INDUCTION PROTEIN 2"/>
    <property type="match status" value="1"/>
</dbReference>
<sequence length="155" mass="17975">MYINRAVAIIARDWEDDAKTTGKSFKSWKSCQNNRTCHIIAIVGIVLAALCIFWVLSTLIRCLCMGYSCLEALCCCCCRNAHSNRYVEQPQQVFPQTYSQHYTHQREPPMTRAEPAYQPMNQYYPAEKATTPADFTKYPHEDSYRYDTGYKPSQF</sequence>
<dbReference type="EMBL" id="LYUB02000016">
    <property type="protein sequence ID" value="OVF07000.1"/>
    <property type="molecule type" value="Genomic_DNA"/>
</dbReference>
<dbReference type="KEGG" id="clus:A9F13_16g01023"/>
<comment type="caution">
    <text evidence="2">The sequence shown here is derived from an EMBL/GenBank/DDBJ whole genome shotgun (WGS) entry which is preliminary data.</text>
</comment>
<dbReference type="InterPro" id="IPR037504">
    <property type="entry name" value="PSI_induc_2"/>
</dbReference>